<evidence type="ECO:0000313" key="3">
    <source>
        <dbReference type="Proteomes" id="UP001203136"/>
    </source>
</evidence>
<organism evidence="2 3">
    <name type="scientific">Clostridium symbiosum</name>
    <name type="common">Bacteroides symbiosus</name>
    <dbReference type="NCBI Taxonomy" id="1512"/>
    <lineage>
        <taxon>Bacteria</taxon>
        <taxon>Bacillati</taxon>
        <taxon>Bacillota</taxon>
        <taxon>Clostridia</taxon>
        <taxon>Lachnospirales</taxon>
        <taxon>Lachnospiraceae</taxon>
        <taxon>Otoolea</taxon>
    </lineage>
</organism>
<dbReference type="RefSeq" id="WP_003497619.1">
    <property type="nucleotide sequence ID" value="NZ_BAABZD010000003.1"/>
</dbReference>
<name>A0AAW5EXQ0_CLOSY</name>
<gene>
    <name evidence="2" type="ORF">K5I21_00610</name>
</gene>
<feature type="transmembrane region" description="Helical" evidence="1">
    <location>
        <begin position="7"/>
        <end position="28"/>
    </location>
</feature>
<comment type="caution">
    <text evidence="2">The sequence shown here is derived from an EMBL/GenBank/DDBJ whole genome shotgun (WGS) entry which is preliminary data.</text>
</comment>
<keyword evidence="1" id="KW-1133">Transmembrane helix</keyword>
<dbReference type="EMBL" id="JAINVB010000001">
    <property type="protein sequence ID" value="MCK0084398.1"/>
    <property type="molecule type" value="Genomic_DNA"/>
</dbReference>
<dbReference type="PROSITE" id="PS51257">
    <property type="entry name" value="PROKAR_LIPOPROTEIN"/>
    <property type="match status" value="1"/>
</dbReference>
<feature type="transmembrane region" description="Helical" evidence="1">
    <location>
        <begin position="48"/>
        <end position="68"/>
    </location>
</feature>
<evidence type="ECO:0000256" key="1">
    <source>
        <dbReference type="SAM" id="Phobius"/>
    </source>
</evidence>
<dbReference type="GeneID" id="57967923"/>
<evidence type="ECO:0008006" key="4">
    <source>
        <dbReference type="Google" id="ProtNLM"/>
    </source>
</evidence>
<dbReference type="AlphaFoldDB" id="A0AAW5EXQ0"/>
<proteinExistence type="predicted"/>
<dbReference type="Proteomes" id="UP001203136">
    <property type="component" value="Unassembled WGS sequence"/>
</dbReference>
<accession>A0AAW5EXQ0</accession>
<evidence type="ECO:0000313" key="2">
    <source>
        <dbReference type="EMBL" id="MCK0084398.1"/>
    </source>
</evidence>
<keyword evidence="1" id="KW-0472">Membrane</keyword>
<keyword evidence="1" id="KW-0812">Transmembrane</keyword>
<reference evidence="2" key="1">
    <citation type="journal article" date="2022" name="Cell Host Microbe">
        <title>Colonization of the live biotherapeutic product VE303 and modulation of the microbiota and metabolites in healthy volunteers.</title>
        <authorList>
            <person name="Dsouza M."/>
            <person name="Menon R."/>
            <person name="Crossette E."/>
            <person name="Bhattarai S.K."/>
            <person name="Schneider J."/>
            <person name="Kim Y.G."/>
            <person name="Reddy S."/>
            <person name="Caballero S."/>
            <person name="Felix C."/>
            <person name="Cornacchione L."/>
            <person name="Hendrickson J."/>
            <person name="Watson A.R."/>
            <person name="Minot S.S."/>
            <person name="Greenfield N."/>
            <person name="Schopf L."/>
            <person name="Szabady R."/>
            <person name="Patarroyo J."/>
            <person name="Smith W."/>
            <person name="Harrison P."/>
            <person name="Kuijper E.J."/>
            <person name="Kelly C.P."/>
            <person name="Olle B."/>
            <person name="Bobilev D."/>
            <person name="Silber J.L."/>
            <person name="Bucci V."/>
            <person name="Roberts B."/>
            <person name="Faith J."/>
            <person name="Norman J.M."/>
        </authorList>
    </citation>
    <scope>NUCLEOTIDE SEQUENCE</scope>
    <source>
        <strain evidence="2">VE303-04</strain>
    </source>
</reference>
<sequence length="78" mass="8716">MKKLYYNLILIGFLIFFLGGCIYVAGQIVCLLIGQPEIMISLEGVTKVIFPAASISGLLCFLNQYLFAKQPKKEGKRK</sequence>
<protein>
    <recommendedName>
        <fullName evidence="4">Lipoprotein</fullName>
    </recommendedName>
</protein>